<evidence type="ECO:0000313" key="5">
    <source>
        <dbReference type="Proteomes" id="UP000196355"/>
    </source>
</evidence>
<name>A0A202CD85_9FLAO</name>
<sequence length="251" mass="28912">MLKVIVIDDNPEVRKKHCTLIKNNCPNLTLVGEAHSVESGIKVIEQFSPDIVFLDTLFSDGSSFDLLEKLSPNTFKLIFITDCENSAVKAFRFSAVDYLLKPLKTEDLIEAVKKAEESVRKELFDIKFSYLFSNPERPKNIQKLRLKTTDKIYSVNIQDIVNCQSEKNYTTFHFINAPKLVVSTNLKEYENILTPFNFFRTHQSHLINMSYFDHYLKSDGGNTVMMKNNAAIPLSVRKKEEFLALLDHLHI</sequence>
<keyword evidence="1" id="KW-0597">Phosphoprotein</keyword>
<dbReference type="PANTHER" id="PTHR37299">
    <property type="entry name" value="TRANSCRIPTIONAL REGULATOR-RELATED"/>
    <property type="match status" value="1"/>
</dbReference>
<dbReference type="PANTHER" id="PTHR37299:SF1">
    <property type="entry name" value="STAGE 0 SPORULATION PROTEIN A HOMOLOG"/>
    <property type="match status" value="1"/>
</dbReference>
<evidence type="ECO:0000259" key="2">
    <source>
        <dbReference type="PROSITE" id="PS50110"/>
    </source>
</evidence>
<dbReference type="PROSITE" id="PS50110">
    <property type="entry name" value="RESPONSE_REGULATORY"/>
    <property type="match status" value="1"/>
</dbReference>
<dbReference type="SMART" id="SM00448">
    <property type="entry name" value="REC"/>
    <property type="match status" value="1"/>
</dbReference>
<evidence type="ECO:0000259" key="3">
    <source>
        <dbReference type="PROSITE" id="PS50930"/>
    </source>
</evidence>
<dbReference type="Proteomes" id="UP000196355">
    <property type="component" value="Unassembled WGS sequence"/>
</dbReference>
<organism evidence="4 5">
    <name type="scientific">Chryseobacterium mucoviscidosis</name>
    <dbReference type="NCBI Taxonomy" id="1945581"/>
    <lineage>
        <taxon>Bacteria</taxon>
        <taxon>Pseudomonadati</taxon>
        <taxon>Bacteroidota</taxon>
        <taxon>Flavobacteriia</taxon>
        <taxon>Flavobacteriales</taxon>
        <taxon>Weeksellaceae</taxon>
        <taxon>Chryseobacterium group</taxon>
        <taxon>Chryseobacterium</taxon>
    </lineage>
</organism>
<dbReference type="InterPro" id="IPR046947">
    <property type="entry name" value="LytR-like"/>
</dbReference>
<dbReference type="AlphaFoldDB" id="A0A202CD85"/>
<dbReference type="PROSITE" id="PS50930">
    <property type="entry name" value="HTH_LYTTR"/>
    <property type="match status" value="1"/>
</dbReference>
<accession>A0A202CD85</accession>
<dbReference type="Gene3D" id="3.40.50.2300">
    <property type="match status" value="1"/>
</dbReference>
<keyword evidence="5" id="KW-1185">Reference proteome</keyword>
<reference evidence="5" key="1">
    <citation type="submission" date="2017-02" db="EMBL/GenBank/DDBJ databases">
        <authorList>
            <person name="Tetz G."/>
            <person name="Tetz V."/>
        </authorList>
    </citation>
    <scope>NUCLEOTIDE SEQUENCE [LARGE SCALE GENOMIC DNA]</scope>
    <source>
        <strain evidence="5">VT16-26</strain>
    </source>
</reference>
<evidence type="ECO:0000256" key="1">
    <source>
        <dbReference type="PROSITE-ProRule" id="PRU00169"/>
    </source>
</evidence>
<gene>
    <name evidence="4" type="ORF">B0E34_01415</name>
</gene>
<dbReference type="GO" id="GO:0000156">
    <property type="term" value="F:phosphorelay response regulator activity"/>
    <property type="evidence" value="ECO:0007669"/>
    <property type="project" value="InterPro"/>
</dbReference>
<dbReference type="SUPFAM" id="SSF52172">
    <property type="entry name" value="CheY-like"/>
    <property type="match status" value="1"/>
</dbReference>
<dbReference type="Pfam" id="PF00072">
    <property type="entry name" value="Response_reg"/>
    <property type="match status" value="1"/>
</dbReference>
<dbReference type="InterPro" id="IPR011006">
    <property type="entry name" value="CheY-like_superfamily"/>
</dbReference>
<comment type="caution">
    <text evidence="4">The sequence shown here is derived from an EMBL/GenBank/DDBJ whole genome shotgun (WGS) entry which is preliminary data.</text>
</comment>
<evidence type="ECO:0008006" key="6">
    <source>
        <dbReference type="Google" id="ProtNLM"/>
    </source>
</evidence>
<dbReference type="Pfam" id="PF04397">
    <property type="entry name" value="LytTR"/>
    <property type="match status" value="1"/>
</dbReference>
<evidence type="ECO:0000313" key="4">
    <source>
        <dbReference type="EMBL" id="OVE61660.1"/>
    </source>
</evidence>
<dbReference type="RefSeq" id="WP_087706110.1">
    <property type="nucleotide sequence ID" value="NZ_MVAG01000057.1"/>
</dbReference>
<dbReference type="InterPro" id="IPR007492">
    <property type="entry name" value="LytTR_DNA-bd_dom"/>
</dbReference>
<proteinExistence type="predicted"/>
<dbReference type="Gene3D" id="2.40.50.1020">
    <property type="entry name" value="LytTr DNA-binding domain"/>
    <property type="match status" value="1"/>
</dbReference>
<protein>
    <recommendedName>
        <fullName evidence="6">DNA-binding response regulator</fullName>
    </recommendedName>
</protein>
<feature type="domain" description="HTH LytTR-type" evidence="3">
    <location>
        <begin position="144"/>
        <end position="248"/>
    </location>
</feature>
<dbReference type="EMBL" id="MVAG01000057">
    <property type="protein sequence ID" value="OVE61660.1"/>
    <property type="molecule type" value="Genomic_DNA"/>
</dbReference>
<feature type="domain" description="Response regulatory" evidence="2">
    <location>
        <begin position="3"/>
        <end position="116"/>
    </location>
</feature>
<dbReference type="SMART" id="SM00850">
    <property type="entry name" value="LytTR"/>
    <property type="match status" value="1"/>
</dbReference>
<dbReference type="GO" id="GO:0003677">
    <property type="term" value="F:DNA binding"/>
    <property type="evidence" value="ECO:0007669"/>
    <property type="project" value="InterPro"/>
</dbReference>
<dbReference type="InterPro" id="IPR001789">
    <property type="entry name" value="Sig_transdc_resp-reg_receiver"/>
</dbReference>
<feature type="modified residue" description="4-aspartylphosphate" evidence="1">
    <location>
        <position position="55"/>
    </location>
</feature>